<feature type="transmembrane region" description="Helical" evidence="1">
    <location>
        <begin position="229"/>
        <end position="252"/>
    </location>
</feature>
<gene>
    <name evidence="4" type="ORF">QBC35DRAFT_465342</name>
</gene>
<organism evidence="4 5">
    <name type="scientific">Podospora australis</name>
    <dbReference type="NCBI Taxonomy" id="1536484"/>
    <lineage>
        <taxon>Eukaryota</taxon>
        <taxon>Fungi</taxon>
        <taxon>Dikarya</taxon>
        <taxon>Ascomycota</taxon>
        <taxon>Pezizomycotina</taxon>
        <taxon>Sordariomycetes</taxon>
        <taxon>Sordariomycetidae</taxon>
        <taxon>Sordariales</taxon>
        <taxon>Podosporaceae</taxon>
        <taxon>Podospora</taxon>
    </lineage>
</organism>
<dbReference type="Gene3D" id="1.20.120.1770">
    <property type="match status" value="1"/>
</dbReference>
<evidence type="ECO:0000256" key="1">
    <source>
        <dbReference type="SAM" id="Phobius"/>
    </source>
</evidence>
<dbReference type="PANTHER" id="PTHR47797">
    <property type="entry name" value="DEHYDROGENASE, PUTATIVE (AFU_ORTHOLOGUE AFUA_8G05805)-RELATED"/>
    <property type="match status" value="1"/>
</dbReference>
<dbReference type="EMBL" id="MU864442">
    <property type="protein sequence ID" value="KAK4185680.1"/>
    <property type="molecule type" value="Genomic_DNA"/>
</dbReference>
<evidence type="ECO:0000259" key="3">
    <source>
        <dbReference type="SMART" id="SM00664"/>
    </source>
</evidence>
<feature type="domain" description="DOMON" evidence="3">
    <location>
        <begin position="66"/>
        <end position="164"/>
    </location>
</feature>
<dbReference type="PANTHER" id="PTHR47797:SF1">
    <property type="entry name" value="CYTOCHROME B561 DOMAIN-CONTAINING PROTEIN-RELATED"/>
    <property type="match status" value="1"/>
</dbReference>
<keyword evidence="1" id="KW-0472">Membrane</keyword>
<feature type="transmembrane region" description="Helical" evidence="1">
    <location>
        <begin position="375"/>
        <end position="399"/>
    </location>
</feature>
<evidence type="ECO:0000313" key="5">
    <source>
        <dbReference type="Proteomes" id="UP001302126"/>
    </source>
</evidence>
<accession>A0AAN7AH93</accession>
<dbReference type="Proteomes" id="UP001302126">
    <property type="component" value="Unassembled WGS sequence"/>
</dbReference>
<dbReference type="Gene3D" id="2.60.40.1210">
    <property type="entry name" value="Cellobiose dehydrogenase, cytochrome domain"/>
    <property type="match status" value="1"/>
</dbReference>
<evidence type="ECO:0000256" key="2">
    <source>
        <dbReference type="SAM" id="SignalP"/>
    </source>
</evidence>
<keyword evidence="2" id="KW-0732">Signal</keyword>
<feature type="transmembrane region" description="Helical" evidence="1">
    <location>
        <begin position="264"/>
        <end position="282"/>
    </location>
</feature>
<feature type="chain" id="PRO_5042887830" description="DOMON domain-containing protein" evidence="2">
    <location>
        <begin position="30"/>
        <end position="428"/>
    </location>
</feature>
<dbReference type="SMART" id="SM00664">
    <property type="entry name" value="DoH"/>
    <property type="match status" value="1"/>
</dbReference>
<dbReference type="CDD" id="cd09630">
    <property type="entry name" value="CDH_like_cytochrome"/>
    <property type="match status" value="1"/>
</dbReference>
<keyword evidence="1" id="KW-1133">Transmembrane helix</keyword>
<comment type="caution">
    <text evidence="4">The sequence shown here is derived from an EMBL/GenBank/DDBJ whole genome shotgun (WGS) entry which is preliminary data.</text>
</comment>
<keyword evidence="5" id="KW-1185">Reference proteome</keyword>
<feature type="signal peptide" evidence="2">
    <location>
        <begin position="1"/>
        <end position="29"/>
    </location>
</feature>
<dbReference type="Pfam" id="PF16010">
    <property type="entry name" value="CDH-cyt"/>
    <property type="match status" value="1"/>
</dbReference>
<evidence type="ECO:0000313" key="4">
    <source>
        <dbReference type="EMBL" id="KAK4185680.1"/>
    </source>
</evidence>
<dbReference type="InterPro" id="IPR015920">
    <property type="entry name" value="Cellobiose_DH-like_cyt"/>
</dbReference>
<name>A0AAN7AH93_9PEZI</name>
<protein>
    <recommendedName>
        <fullName evidence="3">DOMON domain-containing protein</fullName>
    </recommendedName>
</protein>
<reference evidence="4" key="2">
    <citation type="submission" date="2023-05" db="EMBL/GenBank/DDBJ databases">
        <authorList>
            <consortium name="Lawrence Berkeley National Laboratory"/>
            <person name="Steindorff A."/>
            <person name="Hensen N."/>
            <person name="Bonometti L."/>
            <person name="Westerberg I."/>
            <person name="Brannstrom I.O."/>
            <person name="Guillou S."/>
            <person name="Cros-Aarteil S."/>
            <person name="Calhoun S."/>
            <person name="Haridas S."/>
            <person name="Kuo A."/>
            <person name="Mondo S."/>
            <person name="Pangilinan J."/>
            <person name="Riley R."/>
            <person name="Labutti K."/>
            <person name="Andreopoulos B."/>
            <person name="Lipzen A."/>
            <person name="Chen C."/>
            <person name="Yanf M."/>
            <person name="Daum C."/>
            <person name="Ng V."/>
            <person name="Clum A."/>
            <person name="Ohm R."/>
            <person name="Martin F."/>
            <person name="Silar P."/>
            <person name="Natvig D."/>
            <person name="Lalanne C."/>
            <person name="Gautier V."/>
            <person name="Ament-Velasquez S.L."/>
            <person name="Kruys A."/>
            <person name="Hutchinson M.I."/>
            <person name="Powell A.J."/>
            <person name="Barry K."/>
            <person name="Miller A.N."/>
            <person name="Grigoriev I.V."/>
            <person name="Debuchy R."/>
            <person name="Gladieux P."/>
            <person name="Thoren M.H."/>
            <person name="Johannesson H."/>
        </authorList>
    </citation>
    <scope>NUCLEOTIDE SEQUENCE</scope>
    <source>
        <strain evidence="4">PSN309</strain>
    </source>
</reference>
<keyword evidence="1" id="KW-0812">Transmembrane</keyword>
<dbReference type="AlphaFoldDB" id="A0AAN7AH93"/>
<feature type="transmembrane region" description="Helical" evidence="1">
    <location>
        <begin position="294"/>
        <end position="314"/>
    </location>
</feature>
<proteinExistence type="predicted"/>
<reference evidence="4" key="1">
    <citation type="journal article" date="2023" name="Mol. Phylogenet. Evol.">
        <title>Genome-scale phylogeny and comparative genomics of the fungal order Sordariales.</title>
        <authorList>
            <person name="Hensen N."/>
            <person name="Bonometti L."/>
            <person name="Westerberg I."/>
            <person name="Brannstrom I.O."/>
            <person name="Guillou S."/>
            <person name="Cros-Aarteil S."/>
            <person name="Calhoun S."/>
            <person name="Haridas S."/>
            <person name="Kuo A."/>
            <person name="Mondo S."/>
            <person name="Pangilinan J."/>
            <person name="Riley R."/>
            <person name="LaButti K."/>
            <person name="Andreopoulos B."/>
            <person name="Lipzen A."/>
            <person name="Chen C."/>
            <person name="Yan M."/>
            <person name="Daum C."/>
            <person name="Ng V."/>
            <person name="Clum A."/>
            <person name="Steindorff A."/>
            <person name="Ohm R.A."/>
            <person name="Martin F."/>
            <person name="Silar P."/>
            <person name="Natvig D.O."/>
            <person name="Lalanne C."/>
            <person name="Gautier V."/>
            <person name="Ament-Velasquez S.L."/>
            <person name="Kruys A."/>
            <person name="Hutchinson M.I."/>
            <person name="Powell A.J."/>
            <person name="Barry K."/>
            <person name="Miller A.N."/>
            <person name="Grigoriev I.V."/>
            <person name="Debuchy R."/>
            <person name="Gladieux P."/>
            <person name="Hiltunen Thoren M."/>
            <person name="Johannesson H."/>
        </authorList>
    </citation>
    <scope>NUCLEOTIDE SEQUENCE</scope>
    <source>
        <strain evidence="4">PSN309</strain>
    </source>
</reference>
<dbReference type="InterPro" id="IPR005018">
    <property type="entry name" value="DOMON_domain"/>
</dbReference>
<dbReference type="SUPFAM" id="SSF49344">
    <property type="entry name" value="CBD9-like"/>
    <property type="match status" value="1"/>
</dbReference>
<sequence>MASFFSQPSSPRWLLYCLISQISLALSQSVSILFIPETNTIIGINFPPEPSKDINFYITAPDWYQYAAIGFGSTMANSLLLVMYPSADRSTVAVSPRFTTGHTEPTYISNVRITLHPSSNISDSTGTFQMTANGTCHDCQLLPSGLKTVSQPLSATQEMIFAVGPGNASPLASNDLDARIRRHVGHGHFTINAPLATGPGGVGSPGNATTNAVFVNNSMSKSSNKAATVHGILFAIVALAIAPFDTLVAAFLQKWPKLHVFTSGTYFAFVLGAMVPGILISRDHILTQKMGTPHQALGLVTIILMFSIVIYGIVLGRMKKAVAATINFGGASAAPMNKTAILGKVHAWAGRLIWVLLLVNNGLGLKLSEQTTIFVLGYSVLAGGVFVFLIPIYFCLWYCTKARKGKPLDDDHELDNMPSIYDHERYNK</sequence>